<dbReference type="OrthoDB" id="5856448at2759"/>
<keyword evidence="1" id="KW-0175">Coiled coil</keyword>
<gene>
    <name evidence="3" type="ORF">CELE_T12D8.5</name>
    <name evidence="3 5" type="ORF">T12D8.5</name>
</gene>
<dbReference type="WormBase" id="T12D8.5a">
    <property type="protein sequence ID" value="CE33832"/>
    <property type="gene ID" value="WBGene00011733"/>
</dbReference>
<dbReference type="UCSC" id="T12D8.5">
    <property type="organism name" value="c. elegans"/>
</dbReference>
<evidence type="ECO:0007829" key="6">
    <source>
        <dbReference type="PeptideAtlas" id="O45783"/>
    </source>
</evidence>
<dbReference type="Bgee" id="WBGene00011733">
    <property type="expression patterns" value="Expressed in larva and 3 other cell types or tissues"/>
</dbReference>
<feature type="chain" id="PRO_5004158687" evidence="2">
    <location>
        <begin position="19"/>
        <end position="135"/>
    </location>
</feature>
<dbReference type="OMA" id="QECRIQR"/>
<evidence type="ECO:0000313" key="3">
    <source>
        <dbReference type="EMBL" id="CAB03345.2"/>
    </source>
</evidence>
<keyword evidence="6" id="KW-1267">Proteomics identification</keyword>
<dbReference type="HOGENOM" id="CLU_156073_0_0_1"/>
<keyword evidence="4" id="KW-1185">Reference proteome</keyword>
<keyword evidence="2" id="KW-0732">Signal</keyword>
<dbReference type="Proteomes" id="UP000001940">
    <property type="component" value="Chromosome III"/>
</dbReference>
<name>O45783_CAEEL</name>
<dbReference type="FunCoup" id="O45783">
    <property type="interactions" value="484"/>
</dbReference>
<dbReference type="InParanoid" id="O45783"/>
<organism evidence="3 4">
    <name type="scientific">Caenorhabditis elegans</name>
    <dbReference type="NCBI Taxonomy" id="6239"/>
    <lineage>
        <taxon>Eukaryota</taxon>
        <taxon>Metazoa</taxon>
        <taxon>Ecdysozoa</taxon>
        <taxon>Nematoda</taxon>
        <taxon>Chromadorea</taxon>
        <taxon>Rhabditida</taxon>
        <taxon>Rhabditina</taxon>
        <taxon>Rhabditomorpha</taxon>
        <taxon>Rhabditoidea</taxon>
        <taxon>Rhabditidae</taxon>
        <taxon>Peloderinae</taxon>
        <taxon>Caenorhabditis</taxon>
    </lineage>
</organism>
<evidence type="ECO:0000313" key="4">
    <source>
        <dbReference type="Proteomes" id="UP000001940"/>
    </source>
</evidence>
<feature type="signal peptide" evidence="2">
    <location>
        <begin position="1"/>
        <end position="18"/>
    </location>
</feature>
<protein>
    <submittedName>
        <fullName evidence="3">Secreted protein</fullName>
    </submittedName>
</protein>
<sequence>MKFLLAVFLLAVCSLGESKKPKAQKVIYVQKVVPPQKQLSEYDLCKEQCRIESETQSNKERVELLKQEIDRAEQLLAEHNKHVDAPEIAPETYMEAGQVPPMRKASRYDHLKMAANKIVESTSELKNAVTGGGDN</sequence>
<evidence type="ECO:0000256" key="2">
    <source>
        <dbReference type="SAM" id="SignalP"/>
    </source>
</evidence>
<dbReference type="PeptideAtlas" id="O45783"/>
<reference evidence="3 4" key="1">
    <citation type="journal article" date="1998" name="Science">
        <title>Genome sequence of the nematode C. elegans: a platform for investigating biology.</title>
        <authorList>
            <consortium name="The C. elegans sequencing consortium"/>
            <person name="Sulson J.E."/>
            <person name="Waterston R."/>
        </authorList>
    </citation>
    <scope>NUCLEOTIDE SEQUENCE [LARGE SCALE GENOMIC DNA]</scope>
    <source>
        <strain evidence="3 4">Bristol N2</strain>
    </source>
</reference>
<feature type="coiled-coil region" evidence="1">
    <location>
        <begin position="55"/>
        <end position="82"/>
    </location>
</feature>
<dbReference type="PIR" id="T24861">
    <property type="entry name" value="T24861"/>
</dbReference>
<dbReference type="AlphaFoldDB" id="O45783"/>
<dbReference type="AGR" id="WB:WBGene00011733"/>
<evidence type="ECO:0000256" key="1">
    <source>
        <dbReference type="SAM" id="Coils"/>
    </source>
</evidence>
<dbReference type="STRING" id="6239.T12D8.5a.1"/>
<proteinExistence type="evidence at protein level"/>
<evidence type="ECO:0000313" key="5">
    <source>
        <dbReference type="WormBase" id="T12D8.5a"/>
    </source>
</evidence>
<dbReference type="PaxDb" id="6239-T12D8.5"/>
<dbReference type="eggNOG" id="ENOG502TI77">
    <property type="taxonomic scope" value="Eukaryota"/>
</dbReference>
<dbReference type="EMBL" id="BX284603">
    <property type="protein sequence ID" value="CAB03345.2"/>
    <property type="molecule type" value="Genomic_DNA"/>
</dbReference>
<accession>O45783</accession>